<accession>A0A0N4XDZ5</accession>
<name>A0A0N4XDZ5_NIPBR</name>
<sequence length="82" mass="9555">MREIEEHLRNIQQQIKIIRIENRDLMKFCIASSARFDLETDYPSELPPPPPPRPPPQATPPDESRLDSSTSYTPFIERSYSI</sequence>
<reference evidence="4" key="1">
    <citation type="submission" date="2017-02" db="UniProtKB">
        <authorList>
            <consortium name="WormBaseParasite"/>
        </authorList>
    </citation>
    <scope>IDENTIFICATION</scope>
</reference>
<protein>
    <submittedName>
        <fullName evidence="2 4">Uncharacterized protein</fullName>
    </submittedName>
</protein>
<evidence type="ECO:0000313" key="4">
    <source>
        <dbReference type="WBParaSite" id="NBR_0000074701-mRNA-1"/>
    </source>
</evidence>
<feature type="region of interest" description="Disordered" evidence="1">
    <location>
        <begin position="39"/>
        <end position="82"/>
    </location>
</feature>
<proteinExistence type="predicted"/>
<dbReference type="AlphaFoldDB" id="A0A0N4XDZ5"/>
<organism evidence="4">
    <name type="scientific">Nippostrongylus brasiliensis</name>
    <name type="common">Rat hookworm</name>
    <dbReference type="NCBI Taxonomy" id="27835"/>
    <lineage>
        <taxon>Eukaryota</taxon>
        <taxon>Metazoa</taxon>
        <taxon>Ecdysozoa</taxon>
        <taxon>Nematoda</taxon>
        <taxon>Chromadorea</taxon>
        <taxon>Rhabditida</taxon>
        <taxon>Rhabditina</taxon>
        <taxon>Rhabditomorpha</taxon>
        <taxon>Strongyloidea</taxon>
        <taxon>Heligmosomidae</taxon>
        <taxon>Nippostrongylus</taxon>
    </lineage>
</organism>
<evidence type="ECO:0000313" key="2">
    <source>
        <dbReference type="EMBL" id="VDL63713.1"/>
    </source>
</evidence>
<evidence type="ECO:0000313" key="3">
    <source>
        <dbReference type="Proteomes" id="UP000271162"/>
    </source>
</evidence>
<reference evidence="2 3" key="2">
    <citation type="submission" date="2018-11" db="EMBL/GenBank/DDBJ databases">
        <authorList>
            <consortium name="Pathogen Informatics"/>
        </authorList>
    </citation>
    <scope>NUCLEOTIDE SEQUENCE [LARGE SCALE GENOMIC DNA]</scope>
</reference>
<gene>
    <name evidence="2" type="ORF">NBR_LOCUS748</name>
</gene>
<keyword evidence="3" id="KW-1185">Reference proteome</keyword>
<dbReference type="Proteomes" id="UP000271162">
    <property type="component" value="Unassembled WGS sequence"/>
</dbReference>
<feature type="compositionally biased region" description="Pro residues" evidence="1">
    <location>
        <begin position="45"/>
        <end position="59"/>
    </location>
</feature>
<dbReference type="EMBL" id="UYSL01000407">
    <property type="protein sequence ID" value="VDL63713.1"/>
    <property type="molecule type" value="Genomic_DNA"/>
</dbReference>
<dbReference type="WBParaSite" id="NBR_0000074701-mRNA-1">
    <property type="protein sequence ID" value="NBR_0000074701-mRNA-1"/>
    <property type="gene ID" value="NBR_0000074701"/>
</dbReference>
<evidence type="ECO:0000256" key="1">
    <source>
        <dbReference type="SAM" id="MobiDB-lite"/>
    </source>
</evidence>